<dbReference type="PANTHER" id="PTHR45763">
    <property type="entry name" value="HYDROLASE, ALPHA/BETA FOLD FAMILY PROTEIN, EXPRESSED-RELATED"/>
    <property type="match status" value="1"/>
</dbReference>
<evidence type="ECO:0000313" key="4">
    <source>
        <dbReference type="Proteomes" id="UP000824469"/>
    </source>
</evidence>
<feature type="non-terminal residue" evidence="3">
    <location>
        <position position="404"/>
    </location>
</feature>
<feature type="compositionally biased region" description="Basic and acidic residues" evidence="1">
    <location>
        <begin position="361"/>
        <end position="397"/>
    </location>
</feature>
<dbReference type="PANTHER" id="PTHR45763:SF8">
    <property type="entry name" value="ALPHA_BETA-HYDROLASES SUPERFAMILY PROTEIN"/>
    <property type="match status" value="1"/>
</dbReference>
<sequence length="404" mass="45872">LRSGTPKPIADKKVYTLLITANRVCLPDGRYIAYREEGVSASIARHSVLVVHSFLSSRLAGIPGIKHSLLEEFGVRLVTYDLPGFGQSDPHSDRNFTSSALDMKYIADVLGLGEKFWVIGHSGGGIHVWAALRYIPERLAGAALVAPMGNPYDPNMSKDEISRIWEKWTLRRKLGFILAKRASYFLPFFYKLRLLKKIDRPDKALSFTLGKKDGALTEEEFFIDFQLKDMEESIRQDILTPFIEEITLQVNQWGFSLADLQIRKKKMKGFRAWFHSLFNEVHEEWEGFLGPIHIWQGMDDRVVPYPFNDFAKRMVPGATLHKLIGEGHFSYLYFCDECHREMFITLFGIPRGIVSSDPDPESAHDPESVHDPEPAHDPESAHDPELAHDPEPAHDPESAEDGDL</sequence>
<feature type="region of interest" description="Disordered" evidence="1">
    <location>
        <begin position="355"/>
        <end position="404"/>
    </location>
</feature>
<evidence type="ECO:0000259" key="2">
    <source>
        <dbReference type="Pfam" id="PF00561"/>
    </source>
</evidence>
<dbReference type="EMBL" id="JAHRHJ020000001">
    <property type="protein sequence ID" value="KAH9330430.1"/>
    <property type="molecule type" value="Genomic_DNA"/>
</dbReference>
<organism evidence="3 4">
    <name type="scientific">Taxus chinensis</name>
    <name type="common">Chinese yew</name>
    <name type="synonym">Taxus wallichiana var. chinensis</name>
    <dbReference type="NCBI Taxonomy" id="29808"/>
    <lineage>
        <taxon>Eukaryota</taxon>
        <taxon>Viridiplantae</taxon>
        <taxon>Streptophyta</taxon>
        <taxon>Embryophyta</taxon>
        <taxon>Tracheophyta</taxon>
        <taxon>Spermatophyta</taxon>
        <taxon>Pinopsida</taxon>
        <taxon>Pinidae</taxon>
        <taxon>Conifers II</taxon>
        <taxon>Cupressales</taxon>
        <taxon>Taxaceae</taxon>
        <taxon>Taxus</taxon>
    </lineage>
</organism>
<gene>
    <name evidence="3" type="ORF">KI387_002538</name>
</gene>
<evidence type="ECO:0000313" key="3">
    <source>
        <dbReference type="EMBL" id="KAH9330430.1"/>
    </source>
</evidence>
<dbReference type="Gene3D" id="3.40.50.1820">
    <property type="entry name" value="alpha/beta hydrolase"/>
    <property type="match status" value="1"/>
</dbReference>
<dbReference type="InterPro" id="IPR000073">
    <property type="entry name" value="AB_hydrolase_1"/>
</dbReference>
<dbReference type="OMA" id="AWSVIFS"/>
<proteinExistence type="predicted"/>
<name>A0AA38GZM3_TAXCH</name>
<protein>
    <recommendedName>
        <fullName evidence="2">AB hydrolase-1 domain-containing protein</fullName>
    </recommendedName>
</protein>
<evidence type="ECO:0000256" key="1">
    <source>
        <dbReference type="SAM" id="MobiDB-lite"/>
    </source>
</evidence>
<feature type="domain" description="AB hydrolase-1" evidence="2">
    <location>
        <begin position="48"/>
        <end position="332"/>
    </location>
</feature>
<comment type="caution">
    <text evidence="3">The sequence shown here is derived from an EMBL/GenBank/DDBJ whole genome shotgun (WGS) entry which is preliminary data.</text>
</comment>
<dbReference type="InterPro" id="IPR029058">
    <property type="entry name" value="AB_hydrolase_fold"/>
</dbReference>
<accession>A0AA38GZM3</accession>
<dbReference type="Proteomes" id="UP000824469">
    <property type="component" value="Unassembled WGS sequence"/>
</dbReference>
<reference evidence="3 4" key="1">
    <citation type="journal article" date="2021" name="Nat. Plants">
        <title>The Taxus genome provides insights into paclitaxel biosynthesis.</title>
        <authorList>
            <person name="Xiong X."/>
            <person name="Gou J."/>
            <person name="Liao Q."/>
            <person name="Li Y."/>
            <person name="Zhou Q."/>
            <person name="Bi G."/>
            <person name="Li C."/>
            <person name="Du R."/>
            <person name="Wang X."/>
            <person name="Sun T."/>
            <person name="Guo L."/>
            <person name="Liang H."/>
            <person name="Lu P."/>
            <person name="Wu Y."/>
            <person name="Zhang Z."/>
            <person name="Ro D.K."/>
            <person name="Shang Y."/>
            <person name="Huang S."/>
            <person name="Yan J."/>
        </authorList>
    </citation>
    <scope>NUCLEOTIDE SEQUENCE [LARGE SCALE GENOMIC DNA]</scope>
    <source>
        <strain evidence="3">Ta-2019</strain>
    </source>
</reference>
<dbReference type="SUPFAM" id="SSF53474">
    <property type="entry name" value="alpha/beta-Hydrolases"/>
    <property type="match status" value="1"/>
</dbReference>
<dbReference type="Pfam" id="PF00561">
    <property type="entry name" value="Abhydrolase_1"/>
    <property type="match status" value="1"/>
</dbReference>
<dbReference type="AlphaFoldDB" id="A0AA38GZM3"/>
<keyword evidence="4" id="KW-1185">Reference proteome</keyword>